<dbReference type="HOGENOM" id="CLU_1766822_0_0_12"/>
<dbReference type="Proteomes" id="UP000007939">
    <property type="component" value="Chromosome"/>
</dbReference>
<feature type="transmembrane region" description="Helical" evidence="1">
    <location>
        <begin position="6"/>
        <end position="23"/>
    </location>
</feature>
<organism evidence="2 3">
    <name type="scientific">Parasphaerochaeta coccoides (strain ATCC BAA-1237 / DSM 17374 / SPN1)</name>
    <name type="common">Sphaerochaeta coccoides</name>
    <dbReference type="NCBI Taxonomy" id="760011"/>
    <lineage>
        <taxon>Bacteria</taxon>
        <taxon>Pseudomonadati</taxon>
        <taxon>Spirochaetota</taxon>
        <taxon>Spirochaetia</taxon>
        <taxon>Spirochaetales</taxon>
        <taxon>Sphaerochaetaceae</taxon>
        <taxon>Parasphaerochaeta</taxon>
    </lineage>
</organism>
<keyword evidence="1" id="KW-0812">Transmembrane</keyword>
<evidence type="ECO:0000313" key="2">
    <source>
        <dbReference type="EMBL" id="AEC01908.1"/>
    </source>
</evidence>
<accession>F4GKZ5</accession>
<feature type="transmembrane region" description="Helical" evidence="1">
    <location>
        <begin position="30"/>
        <end position="52"/>
    </location>
</feature>
<dbReference type="STRING" id="760011.Spico_0682"/>
<proteinExistence type="predicted"/>
<sequence length="147" mass="17187">MPDYIEAFLIFVLLVITGIVCLRRLLSSKIFYWLIPFIVTAALGYESFVRLGEVIAEGKRPDHYFSMAVGLWVVVVVLISAMVRIFSTSKAPVFSHRKRRKIHPEAEYRRLRGQILTTYRKKKKELPRTYVPRIPAYSRQWIDLLDA</sequence>
<dbReference type="RefSeq" id="WP_013739304.1">
    <property type="nucleotide sequence ID" value="NC_015436.1"/>
</dbReference>
<reference evidence="3" key="1">
    <citation type="submission" date="2011-04" db="EMBL/GenBank/DDBJ databases">
        <title>The complete genome of Spirochaeta coccoides DSM 17374.</title>
        <authorList>
            <person name="Lucas S."/>
            <person name="Copeland A."/>
            <person name="Lapidus A."/>
            <person name="Bruce D."/>
            <person name="Goodwin L."/>
            <person name="Pitluck S."/>
            <person name="Peters L."/>
            <person name="Kyrpides N."/>
            <person name="Mavromatis K."/>
            <person name="Pagani I."/>
            <person name="Ivanova N."/>
            <person name="Ovchinnikova G."/>
            <person name="Lu M."/>
            <person name="Detter J.C."/>
            <person name="Tapia R."/>
            <person name="Han C."/>
            <person name="Land M."/>
            <person name="Hauser L."/>
            <person name="Markowitz V."/>
            <person name="Cheng J.-F."/>
            <person name="Hugenholtz P."/>
            <person name="Woyke T."/>
            <person name="Wu D."/>
            <person name="Spring S."/>
            <person name="Schroeder M."/>
            <person name="Brambilla E."/>
            <person name="Klenk H.-P."/>
            <person name="Eisen J.A."/>
        </authorList>
    </citation>
    <scope>NUCLEOTIDE SEQUENCE [LARGE SCALE GENOMIC DNA]</scope>
    <source>
        <strain evidence="3">ATCC BAA-1237 / DSM 17374 / SPN1</strain>
    </source>
</reference>
<dbReference type="AlphaFoldDB" id="F4GKZ5"/>
<keyword evidence="3" id="KW-1185">Reference proteome</keyword>
<keyword evidence="1" id="KW-0472">Membrane</keyword>
<reference evidence="2 3" key="2">
    <citation type="journal article" date="2012" name="Stand. Genomic Sci.">
        <title>Complete genome sequence of the termite hindgut bacterium Spirochaeta coccoides type strain (SPN1(T)), reclassification in the genus Sphaerochaeta as Sphaerochaeta coccoides comb. nov. and emendations of the family Spirochaetaceae and the genus Sphaerochaeta.</title>
        <authorList>
            <person name="Abt B."/>
            <person name="Han C."/>
            <person name="Scheuner C."/>
            <person name="Lu M."/>
            <person name="Lapidus A."/>
            <person name="Nolan M."/>
            <person name="Lucas S."/>
            <person name="Hammon N."/>
            <person name="Deshpande S."/>
            <person name="Cheng J.F."/>
            <person name="Tapia R."/>
            <person name="Goodwin L.A."/>
            <person name="Pitluck S."/>
            <person name="Liolios K."/>
            <person name="Pagani I."/>
            <person name="Ivanova N."/>
            <person name="Mavromatis K."/>
            <person name="Mikhailova N."/>
            <person name="Huntemann M."/>
            <person name="Pati A."/>
            <person name="Chen A."/>
            <person name="Palaniappan K."/>
            <person name="Land M."/>
            <person name="Hauser L."/>
            <person name="Brambilla E.M."/>
            <person name="Rohde M."/>
            <person name="Spring S."/>
            <person name="Gronow S."/>
            <person name="Goker M."/>
            <person name="Woyke T."/>
            <person name="Bristow J."/>
            <person name="Eisen J.A."/>
            <person name="Markowitz V."/>
            <person name="Hugenholtz P."/>
            <person name="Kyrpides N.C."/>
            <person name="Klenk H.P."/>
            <person name="Detter J.C."/>
        </authorList>
    </citation>
    <scope>NUCLEOTIDE SEQUENCE [LARGE SCALE GENOMIC DNA]</scope>
    <source>
        <strain evidence="3">ATCC BAA-1237 / DSM 17374 / SPN1</strain>
    </source>
</reference>
<evidence type="ECO:0000313" key="3">
    <source>
        <dbReference type="Proteomes" id="UP000007939"/>
    </source>
</evidence>
<keyword evidence="1" id="KW-1133">Transmembrane helix</keyword>
<name>F4GKZ5_PARC1</name>
<feature type="transmembrane region" description="Helical" evidence="1">
    <location>
        <begin position="64"/>
        <end position="87"/>
    </location>
</feature>
<dbReference type="EMBL" id="CP002659">
    <property type="protein sequence ID" value="AEC01908.1"/>
    <property type="molecule type" value="Genomic_DNA"/>
</dbReference>
<protein>
    <submittedName>
        <fullName evidence="2">Uncharacterized protein</fullName>
    </submittedName>
</protein>
<gene>
    <name evidence="2" type="ordered locus">Spico_0682</name>
</gene>
<evidence type="ECO:0000256" key="1">
    <source>
        <dbReference type="SAM" id="Phobius"/>
    </source>
</evidence>
<dbReference type="KEGG" id="scc:Spico_0682"/>